<evidence type="ECO:0000256" key="1">
    <source>
        <dbReference type="ARBA" id="ARBA00004442"/>
    </source>
</evidence>
<dbReference type="InterPro" id="IPR028974">
    <property type="entry name" value="TSP_type-3_rpt"/>
</dbReference>
<evidence type="ECO:0000313" key="10">
    <source>
        <dbReference type="Proteomes" id="UP000199400"/>
    </source>
</evidence>
<dbReference type="InterPro" id="IPR006664">
    <property type="entry name" value="OMP_bac"/>
</dbReference>
<evidence type="ECO:0000256" key="3">
    <source>
        <dbReference type="ARBA" id="ARBA00023136"/>
    </source>
</evidence>
<comment type="subcellular location">
    <subcellularLocation>
        <location evidence="1">Cell outer membrane</location>
    </subcellularLocation>
</comment>
<dbReference type="RefSeq" id="WP_096332019.1">
    <property type="nucleotide sequence ID" value="NZ_FOMX01000014.1"/>
</dbReference>
<dbReference type="Proteomes" id="UP000199400">
    <property type="component" value="Unassembled WGS sequence"/>
</dbReference>
<dbReference type="STRING" id="54.SAMN02745121_04367"/>
<feature type="domain" description="OmpA-like" evidence="8">
    <location>
        <begin position="395"/>
        <end position="511"/>
    </location>
</feature>
<dbReference type="PANTHER" id="PTHR30329:SF21">
    <property type="entry name" value="LIPOPROTEIN YIAD-RELATED"/>
    <property type="match status" value="1"/>
</dbReference>
<feature type="compositionally biased region" description="Low complexity" evidence="6">
    <location>
        <begin position="49"/>
        <end position="67"/>
    </location>
</feature>
<evidence type="ECO:0000256" key="4">
    <source>
        <dbReference type="ARBA" id="ARBA00023237"/>
    </source>
</evidence>
<organism evidence="9 10">
    <name type="scientific">Nannocystis exedens</name>
    <dbReference type="NCBI Taxonomy" id="54"/>
    <lineage>
        <taxon>Bacteria</taxon>
        <taxon>Pseudomonadati</taxon>
        <taxon>Myxococcota</taxon>
        <taxon>Polyangia</taxon>
        <taxon>Nannocystales</taxon>
        <taxon>Nannocystaceae</taxon>
        <taxon>Nannocystis</taxon>
    </lineage>
</organism>
<dbReference type="InterPro" id="IPR050330">
    <property type="entry name" value="Bact_OuterMem_StrucFunc"/>
</dbReference>
<accession>A0A1I2AU08</accession>
<dbReference type="GO" id="GO:0007155">
    <property type="term" value="P:cell adhesion"/>
    <property type="evidence" value="ECO:0007669"/>
    <property type="project" value="InterPro"/>
</dbReference>
<dbReference type="InterPro" id="IPR006665">
    <property type="entry name" value="OmpA-like"/>
</dbReference>
<gene>
    <name evidence="9" type="ORF">SAMN02745121_04367</name>
</gene>
<keyword evidence="3 5" id="KW-0472">Membrane</keyword>
<dbReference type="PANTHER" id="PTHR30329">
    <property type="entry name" value="STATOR ELEMENT OF FLAGELLAR MOTOR COMPLEX"/>
    <property type="match status" value="1"/>
</dbReference>
<feature type="chain" id="PRO_5011498372" evidence="7">
    <location>
        <begin position="27"/>
        <end position="511"/>
    </location>
</feature>
<sequence length="511" mass="54318">MTSALVPRRSLAPFAAALLAALPASAVAQAPSRTGPSGQVTSEGPAPAPAVASTTAAAPGTGSTATTAARCQDAREVAWIRRCRPERNTFELGAFAGVFLTGGSAHELFDPHRQLASLQDGDPDSVFFEPYRAAAPQFGGRVGFYPLAFLGGEVEAAAMPTRIVVDGEPRDRAILFNFRGNLIAQLPFWRVAPFALVGGGGLGTTGALGHDIDQSVHFGGGVKLFLSHRALLRLDVRDVVAARRRVDAGAVSYPEIQLGVSALLGRESPAKRPEKDSDGDGFLDRADACPFEPGIAPDGCPERDRDGDGFLDSGDLCPDVPGIAPDGCPERDRDGDGFLDSQDRCPDVPGVAPDGCPIPDSDGDGILDDVDPCVHEPETRNGLKDDDGCPDDLDPVRPIIGVIRGIYFDLDKDTIKPRSRPVLDRAVRVLAEHTSLKIEISGHTDSTGGLAYNRDLSRRRAEAVRRYLVEHGIDADRMTTRGAGPDEPLDTNRTAAGRAKNRRIEFMILVQ</sequence>
<proteinExistence type="predicted"/>
<dbReference type="SUPFAM" id="SSF103647">
    <property type="entry name" value="TSP type-3 repeat"/>
    <property type="match status" value="2"/>
</dbReference>
<evidence type="ECO:0000313" key="9">
    <source>
        <dbReference type="EMBL" id="SFE47219.1"/>
    </source>
</evidence>
<evidence type="ECO:0000256" key="2">
    <source>
        <dbReference type="ARBA" id="ARBA00022729"/>
    </source>
</evidence>
<dbReference type="OrthoDB" id="9805566at2"/>
<keyword evidence="4" id="KW-0998">Cell outer membrane</keyword>
<dbReference type="PROSITE" id="PS51123">
    <property type="entry name" value="OMPA_2"/>
    <property type="match status" value="1"/>
</dbReference>
<evidence type="ECO:0000256" key="5">
    <source>
        <dbReference type="PROSITE-ProRule" id="PRU00473"/>
    </source>
</evidence>
<dbReference type="GO" id="GO:0005509">
    <property type="term" value="F:calcium ion binding"/>
    <property type="evidence" value="ECO:0007669"/>
    <property type="project" value="InterPro"/>
</dbReference>
<evidence type="ECO:0000256" key="7">
    <source>
        <dbReference type="SAM" id="SignalP"/>
    </source>
</evidence>
<dbReference type="AlphaFoldDB" id="A0A1I2AU08"/>
<feature type="signal peptide" evidence="7">
    <location>
        <begin position="1"/>
        <end position="26"/>
    </location>
</feature>
<dbReference type="PRINTS" id="PR01021">
    <property type="entry name" value="OMPADOMAIN"/>
</dbReference>
<dbReference type="CDD" id="cd07185">
    <property type="entry name" value="OmpA_C-like"/>
    <property type="match status" value="1"/>
</dbReference>
<dbReference type="InterPro" id="IPR036737">
    <property type="entry name" value="OmpA-like_sf"/>
</dbReference>
<dbReference type="Gene3D" id="3.30.1330.60">
    <property type="entry name" value="OmpA-like domain"/>
    <property type="match status" value="1"/>
</dbReference>
<feature type="compositionally biased region" description="Basic and acidic residues" evidence="6">
    <location>
        <begin position="268"/>
        <end position="287"/>
    </location>
</feature>
<name>A0A1I2AU08_9BACT</name>
<dbReference type="InterPro" id="IPR003367">
    <property type="entry name" value="Thrombospondin_3-like_rpt"/>
</dbReference>
<keyword evidence="2 7" id="KW-0732">Signal</keyword>
<dbReference type="EMBL" id="FOMX01000014">
    <property type="protein sequence ID" value="SFE47219.1"/>
    <property type="molecule type" value="Genomic_DNA"/>
</dbReference>
<dbReference type="Gene3D" id="4.10.1080.10">
    <property type="entry name" value="TSP type-3 repeat"/>
    <property type="match status" value="1"/>
</dbReference>
<feature type="region of interest" description="Disordered" evidence="6">
    <location>
        <begin position="29"/>
        <end position="67"/>
    </location>
</feature>
<dbReference type="InterPro" id="IPR018247">
    <property type="entry name" value="EF_Hand_1_Ca_BS"/>
</dbReference>
<reference evidence="10" key="1">
    <citation type="submission" date="2016-10" db="EMBL/GenBank/DDBJ databases">
        <authorList>
            <person name="Varghese N."/>
            <person name="Submissions S."/>
        </authorList>
    </citation>
    <scope>NUCLEOTIDE SEQUENCE [LARGE SCALE GENOMIC DNA]</scope>
    <source>
        <strain evidence="10">ATCC 25963</strain>
    </source>
</reference>
<evidence type="ECO:0000256" key="6">
    <source>
        <dbReference type="SAM" id="MobiDB-lite"/>
    </source>
</evidence>
<dbReference type="Pfam" id="PF02412">
    <property type="entry name" value="TSP_3"/>
    <property type="match status" value="3"/>
</dbReference>
<dbReference type="GO" id="GO:0009279">
    <property type="term" value="C:cell outer membrane"/>
    <property type="evidence" value="ECO:0007669"/>
    <property type="project" value="UniProtKB-SubCell"/>
</dbReference>
<dbReference type="SUPFAM" id="SSF103088">
    <property type="entry name" value="OmpA-like"/>
    <property type="match status" value="1"/>
</dbReference>
<feature type="region of interest" description="Disordered" evidence="6">
    <location>
        <begin position="267"/>
        <end position="316"/>
    </location>
</feature>
<protein>
    <submittedName>
        <fullName evidence="9">Outer membrane protein OmpA</fullName>
    </submittedName>
</protein>
<evidence type="ECO:0000259" key="8">
    <source>
        <dbReference type="PROSITE" id="PS51123"/>
    </source>
</evidence>
<dbReference type="PROSITE" id="PS00018">
    <property type="entry name" value="EF_HAND_1"/>
    <property type="match status" value="1"/>
</dbReference>
<keyword evidence="10" id="KW-1185">Reference proteome</keyword>
<dbReference type="Pfam" id="PF00691">
    <property type="entry name" value="OmpA"/>
    <property type="match status" value="1"/>
</dbReference>